<evidence type="ECO:0000313" key="2">
    <source>
        <dbReference type="Proteomes" id="UP000008544"/>
    </source>
</evidence>
<dbReference type="Proteomes" id="UP000008544">
    <property type="component" value="Chromosome"/>
</dbReference>
<dbReference type="KEGG" id="dau:Daud_1271"/>
<gene>
    <name evidence="1" type="ordered locus">Daud_1271</name>
</gene>
<name>B1I488_DESAP</name>
<dbReference type="RefSeq" id="WP_012302367.1">
    <property type="nucleotide sequence ID" value="NC_010424.1"/>
</dbReference>
<dbReference type="AlphaFoldDB" id="B1I488"/>
<proteinExistence type="predicted"/>
<keyword evidence="2" id="KW-1185">Reference proteome</keyword>
<evidence type="ECO:0000313" key="1">
    <source>
        <dbReference type="EMBL" id="ACA59782.1"/>
    </source>
</evidence>
<protein>
    <submittedName>
        <fullName evidence="1">Uncharacterized protein</fullName>
    </submittedName>
</protein>
<accession>B1I488</accession>
<dbReference type="STRING" id="477974.Daud_1271"/>
<reference evidence="1 2" key="2">
    <citation type="journal article" date="2008" name="Science">
        <title>Environmental genomics reveals a single-species ecosystem deep within Earth.</title>
        <authorList>
            <person name="Chivian D."/>
            <person name="Brodie E.L."/>
            <person name="Alm E.J."/>
            <person name="Culley D.E."/>
            <person name="Dehal P.S."/>
            <person name="Desantis T.Z."/>
            <person name="Gihring T.M."/>
            <person name="Lapidus A."/>
            <person name="Lin L.H."/>
            <person name="Lowry S.R."/>
            <person name="Moser D.P."/>
            <person name="Richardson P.M."/>
            <person name="Southam G."/>
            <person name="Wanger G."/>
            <person name="Pratt L.M."/>
            <person name="Andersen G.L."/>
            <person name="Hazen T.C."/>
            <person name="Brockman F.J."/>
            <person name="Arkin A.P."/>
            <person name="Onstott T.C."/>
        </authorList>
    </citation>
    <scope>NUCLEOTIDE SEQUENCE [LARGE SCALE GENOMIC DNA]</scope>
    <source>
        <strain evidence="1 2">MP104C</strain>
    </source>
</reference>
<organism evidence="1 2">
    <name type="scientific">Desulforudis audaxviator (strain MP104C)</name>
    <dbReference type="NCBI Taxonomy" id="477974"/>
    <lineage>
        <taxon>Bacteria</taxon>
        <taxon>Bacillati</taxon>
        <taxon>Bacillota</taxon>
        <taxon>Clostridia</taxon>
        <taxon>Thermoanaerobacterales</taxon>
        <taxon>Candidatus Desulforudaceae</taxon>
        <taxon>Candidatus Desulforudis</taxon>
    </lineage>
</organism>
<reference evidence="2" key="1">
    <citation type="submission" date="2007-10" db="EMBL/GenBank/DDBJ databases">
        <title>Complete sequence of chromosome of Desulforudis audaxviator MP104C.</title>
        <authorList>
            <person name="Copeland A."/>
            <person name="Lucas S."/>
            <person name="Lapidus A."/>
            <person name="Barry K."/>
            <person name="Glavina del Rio T."/>
            <person name="Dalin E."/>
            <person name="Tice H."/>
            <person name="Bruce D."/>
            <person name="Pitluck S."/>
            <person name="Lowry S.R."/>
            <person name="Larimer F."/>
            <person name="Land M.L."/>
            <person name="Hauser L."/>
            <person name="Kyrpides N."/>
            <person name="Ivanova N.N."/>
            <person name="Richardson P."/>
        </authorList>
    </citation>
    <scope>NUCLEOTIDE SEQUENCE [LARGE SCALE GENOMIC DNA]</scope>
    <source>
        <strain evidence="2">MP104C</strain>
    </source>
</reference>
<dbReference type="HOGENOM" id="CLU_2464006_0_0_9"/>
<dbReference type="EMBL" id="CP000860">
    <property type="protein sequence ID" value="ACA59782.1"/>
    <property type="molecule type" value="Genomic_DNA"/>
</dbReference>
<sequence length="88" mass="9797">MIGSDLVRGMIKLYLNGYLSYDEISGWAANKCRNTEFIADAGDADSEALLDILSQMMEGGDDGRPLETKDFEGFLKRLDHESKLGVYD</sequence>